<keyword evidence="2" id="KW-1133">Transmembrane helix</keyword>
<evidence type="ECO:0000256" key="2">
    <source>
        <dbReference type="SAM" id="Phobius"/>
    </source>
</evidence>
<dbReference type="Proteomes" id="UP000266895">
    <property type="component" value="Chromosome"/>
</dbReference>
<dbReference type="AlphaFoldDB" id="A0A448HI51"/>
<keyword evidence="2" id="KW-0472">Membrane</keyword>
<dbReference type="EMBL" id="LR134350">
    <property type="protein sequence ID" value="VEG29070.1"/>
    <property type="molecule type" value="Genomic_DNA"/>
</dbReference>
<organism evidence="3 4">
    <name type="scientific">Actinomyces howellii</name>
    <dbReference type="NCBI Taxonomy" id="52771"/>
    <lineage>
        <taxon>Bacteria</taxon>
        <taxon>Bacillati</taxon>
        <taxon>Actinomycetota</taxon>
        <taxon>Actinomycetes</taxon>
        <taxon>Actinomycetales</taxon>
        <taxon>Actinomycetaceae</taxon>
        <taxon>Actinomyces</taxon>
    </lineage>
</organism>
<evidence type="ECO:0000256" key="1">
    <source>
        <dbReference type="SAM" id="MobiDB-lite"/>
    </source>
</evidence>
<reference evidence="3 4" key="1">
    <citation type="submission" date="2018-12" db="EMBL/GenBank/DDBJ databases">
        <authorList>
            <consortium name="Pathogen Informatics"/>
        </authorList>
    </citation>
    <scope>NUCLEOTIDE SEQUENCE [LARGE SCALE GENOMIC DNA]</scope>
    <source>
        <strain evidence="3 4">NCTC11636</strain>
    </source>
</reference>
<name>A0A448HI51_9ACTO</name>
<protein>
    <submittedName>
        <fullName evidence="3">Uncharacterized protein</fullName>
    </submittedName>
</protein>
<keyword evidence="2" id="KW-0812">Transmembrane</keyword>
<evidence type="ECO:0000313" key="4">
    <source>
        <dbReference type="Proteomes" id="UP000266895"/>
    </source>
</evidence>
<gene>
    <name evidence="3" type="ORF">NCTC11636_01862</name>
</gene>
<evidence type="ECO:0000313" key="3">
    <source>
        <dbReference type="EMBL" id="VEG29070.1"/>
    </source>
</evidence>
<keyword evidence="4" id="KW-1185">Reference proteome</keyword>
<feature type="transmembrane region" description="Helical" evidence="2">
    <location>
        <begin position="43"/>
        <end position="64"/>
    </location>
</feature>
<dbReference type="RefSeq" id="WP_126382869.1">
    <property type="nucleotide sequence ID" value="NZ_LR134350.1"/>
</dbReference>
<proteinExistence type="predicted"/>
<sequence length="92" mass="9645">MSRVKDVAPDDLDMESTRVRRAWLRAALEHGGPPGADRRQAPWLLASLLVASLACAGCVGYAAVSSLTEPTASQATTTGPASPSPADQQERQ</sequence>
<feature type="region of interest" description="Disordered" evidence="1">
    <location>
        <begin position="69"/>
        <end position="92"/>
    </location>
</feature>
<accession>A0A448HI51</accession>
<dbReference type="KEGG" id="ahw:NCTC11636_01862"/>